<sequence length="835" mass="90599">MLGLAAAAVPIVLHFLSRREPKKVVFPSLRFLTQRYETNRSRLKIRRWWLLALRIAAIAAVAFAFARPVIHQSLSLTWVTIGLVAAAGLGMLILAGIAFARGFSPPLRYALTGIALLALLSAIIWGGVTYATGPRPATDMASPVAMAIVIDNSATSGWQTNNDNRMQRIESLAEWIVARVPRSSRIAVIDRTTSPASFALDSASALSQIEQIKPLAVTQPITSRIAAAIGLVQSSDLSARAVIVISDLSESSWQQAIDDADTRLLLETEPTVNLTLVDLGDFEGSNRFVSSLQVSDLTPPAATPVSVSARVGIAGQVNEKGQSITAELEMYDTDPALPVIRDGKVQRPKLQSVDRTSVRLSGSGTAEVLLTVPPMPVGTHHGQIRLIGDDPIALDNVRYFSIEVLPASPVLIVSDSEEEARVMGQSMTAPLTIDDPNAEYRVESIRYQDFAVVRLADFDAVMLLDPPNRALQDPQLAQYIGRGGGAFIALGPAAETTSEASQTWPKLVRRWRVPEPGSFLQPLNQSHPLLAPLSNIAGGVPWNQFRIFQYWQIESRPQDTVKLRRLAQFAGTEHASLVELTNVDANTPGRVVMMTTPLPALANTTRRWNELFSGTDAWPAFLLVRELADYLTQRSAGLRDSLVGQPHTITLVDSDATIVDSDMASGGRGDNASPLVNDSAPTTAAAKPAGERLTRRYQLYPPGDDSSIPIDVDIDARQFTITNINAAGTYWVRGPELHTGFSANISDSATRLNRVDPETLVNSFSSEHVRLVTDREEIDLRGDQDSQRVSLHSPAMLLALVVFLMEQILGNRFYRKRDSARSSIKATSTAAGATA</sequence>
<dbReference type="Gene3D" id="3.40.50.880">
    <property type="match status" value="1"/>
</dbReference>
<reference evidence="4 5" key="1">
    <citation type="submission" date="2024-02" db="EMBL/GenBank/DDBJ databases">
        <title>Rhodopirellula caenicola NBRC 110016.</title>
        <authorList>
            <person name="Ichikawa N."/>
            <person name="Katano-Makiyama Y."/>
            <person name="Hidaka K."/>
        </authorList>
    </citation>
    <scope>NUCLEOTIDE SEQUENCE [LARGE SCALE GENOMIC DNA]</scope>
    <source>
        <strain evidence="4 5">NBRC 110016</strain>
    </source>
</reference>
<dbReference type="Proteomes" id="UP001416858">
    <property type="component" value="Unassembled WGS sequence"/>
</dbReference>
<gene>
    <name evidence="4" type="ORF">Rcae01_00802</name>
</gene>
<evidence type="ECO:0000256" key="2">
    <source>
        <dbReference type="SAM" id="Phobius"/>
    </source>
</evidence>
<dbReference type="NCBIfam" id="TIGR02226">
    <property type="entry name" value="two_anch"/>
    <property type="match status" value="1"/>
</dbReference>
<dbReference type="InterPro" id="IPR029062">
    <property type="entry name" value="Class_I_gatase-like"/>
</dbReference>
<dbReference type="EMBL" id="BAABRO010000001">
    <property type="protein sequence ID" value="GAA5505358.1"/>
    <property type="molecule type" value="Genomic_DNA"/>
</dbReference>
<dbReference type="InterPro" id="IPR011933">
    <property type="entry name" value="Double_TM_dom"/>
</dbReference>
<dbReference type="SUPFAM" id="SSF52317">
    <property type="entry name" value="Class I glutamine amidotransferase-like"/>
    <property type="match status" value="1"/>
</dbReference>
<keyword evidence="2" id="KW-1133">Transmembrane helix</keyword>
<evidence type="ECO:0000313" key="4">
    <source>
        <dbReference type="EMBL" id="GAA5505358.1"/>
    </source>
</evidence>
<feature type="domain" description="Aerotolerance regulator N-terminal" evidence="3">
    <location>
        <begin position="2"/>
        <end position="68"/>
    </location>
</feature>
<accession>A0ABP9VPK2</accession>
<feature type="transmembrane region" description="Helical" evidence="2">
    <location>
        <begin position="107"/>
        <end position="128"/>
    </location>
</feature>
<name>A0ABP9VPK2_9BACT</name>
<evidence type="ECO:0000313" key="5">
    <source>
        <dbReference type="Proteomes" id="UP001416858"/>
    </source>
</evidence>
<keyword evidence="5" id="KW-1185">Reference proteome</keyword>
<keyword evidence="2" id="KW-0472">Membrane</keyword>
<feature type="transmembrane region" description="Helical" evidence="2">
    <location>
        <begin position="76"/>
        <end position="100"/>
    </location>
</feature>
<evidence type="ECO:0000256" key="1">
    <source>
        <dbReference type="SAM" id="MobiDB-lite"/>
    </source>
</evidence>
<proteinExistence type="predicted"/>
<protein>
    <recommendedName>
        <fullName evidence="3">Aerotolerance regulator N-terminal domain-containing protein</fullName>
    </recommendedName>
</protein>
<keyword evidence="2" id="KW-0812">Transmembrane</keyword>
<feature type="region of interest" description="Disordered" evidence="1">
    <location>
        <begin position="663"/>
        <end position="690"/>
    </location>
</feature>
<dbReference type="Pfam" id="PF07584">
    <property type="entry name" value="BatA"/>
    <property type="match status" value="1"/>
</dbReference>
<evidence type="ECO:0000259" key="3">
    <source>
        <dbReference type="Pfam" id="PF07584"/>
    </source>
</evidence>
<organism evidence="4 5">
    <name type="scientific">Novipirellula caenicola</name>
    <dbReference type="NCBI Taxonomy" id="1536901"/>
    <lineage>
        <taxon>Bacteria</taxon>
        <taxon>Pseudomonadati</taxon>
        <taxon>Planctomycetota</taxon>
        <taxon>Planctomycetia</taxon>
        <taxon>Pirellulales</taxon>
        <taxon>Pirellulaceae</taxon>
        <taxon>Novipirellula</taxon>
    </lineage>
</organism>
<dbReference type="PANTHER" id="PTHR37464:SF1">
    <property type="entry name" value="BLL2463 PROTEIN"/>
    <property type="match status" value="1"/>
</dbReference>
<dbReference type="InterPro" id="IPR024163">
    <property type="entry name" value="Aerotolerance_reg_N"/>
</dbReference>
<dbReference type="PANTHER" id="PTHR37464">
    <property type="entry name" value="BLL2463 PROTEIN"/>
    <property type="match status" value="1"/>
</dbReference>
<comment type="caution">
    <text evidence="4">The sequence shown here is derived from an EMBL/GenBank/DDBJ whole genome shotgun (WGS) entry which is preliminary data.</text>
</comment>
<feature type="transmembrane region" description="Helical" evidence="2">
    <location>
        <begin position="48"/>
        <end position="70"/>
    </location>
</feature>